<evidence type="ECO:0000313" key="2">
    <source>
        <dbReference type="EMBL" id="KAJ2906477.1"/>
    </source>
</evidence>
<reference evidence="2" key="1">
    <citation type="submission" date="2022-07" db="EMBL/GenBank/DDBJ databases">
        <title>Draft genome sequence of Zalerion maritima ATCC 34329, a (micro)plastics degrading marine fungus.</title>
        <authorList>
            <person name="Paco A."/>
            <person name="Goncalves M.F.M."/>
            <person name="Rocha-Santos T.A.P."/>
            <person name="Alves A."/>
        </authorList>
    </citation>
    <scope>NUCLEOTIDE SEQUENCE</scope>
    <source>
        <strain evidence="2">ATCC 34329</strain>
    </source>
</reference>
<feature type="region of interest" description="Disordered" evidence="1">
    <location>
        <begin position="57"/>
        <end position="81"/>
    </location>
</feature>
<sequence>MEDHEKEVDPYNQPNEVYDLMDIDEGVESVIGCETRCENNPATFDAMDVDEGIEVDTDGEKRGQSNEAAFDPMDSGQETDLYTPIDNDYNSKCSAKGSTRVEYAQIGRRNSSSHRSCNSQSMSSPRSIIQLPESWSQSFRGTSSGGMHNRKMARLTSLTYRLLGQDPINCFAENCEKTIADWISLLGKTTLPNNIASSDPSIIAAFRAVDIVICGQQGTHLLRRLAHVQLMRLFISLERIIAHKRASGRLQGARGYRNTCVAMTIYMSARERRSNVKDLEYELKERKRCGRSWTDLARPSPLFVLVYSDLAEPIVKDFKRTDAATLRSVATRVVEACPDGLVRICIQLADRAEWAVRTKRPFDMHQAAAWISQVLLNYS</sequence>
<dbReference type="AlphaFoldDB" id="A0AAD5RZM4"/>
<accession>A0AAD5RZM4</accession>
<gene>
    <name evidence="2" type="ORF">MKZ38_001458</name>
</gene>
<protein>
    <submittedName>
        <fullName evidence="2">Uncharacterized protein</fullName>
    </submittedName>
</protein>
<evidence type="ECO:0000313" key="3">
    <source>
        <dbReference type="Proteomes" id="UP001201980"/>
    </source>
</evidence>
<proteinExistence type="predicted"/>
<keyword evidence="3" id="KW-1185">Reference proteome</keyword>
<dbReference type="Proteomes" id="UP001201980">
    <property type="component" value="Unassembled WGS sequence"/>
</dbReference>
<evidence type="ECO:0000256" key="1">
    <source>
        <dbReference type="SAM" id="MobiDB-lite"/>
    </source>
</evidence>
<organism evidence="2 3">
    <name type="scientific">Zalerion maritima</name>
    <dbReference type="NCBI Taxonomy" id="339359"/>
    <lineage>
        <taxon>Eukaryota</taxon>
        <taxon>Fungi</taxon>
        <taxon>Dikarya</taxon>
        <taxon>Ascomycota</taxon>
        <taxon>Pezizomycotina</taxon>
        <taxon>Sordariomycetes</taxon>
        <taxon>Lulworthiomycetidae</taxon>
        <taxon>Lulworthiales</taxon>
        <taxon>Lulworthiaceae</taxon>
        <taxon>Zalerion</taxon>
    </lineage>
</organism>
<name>A0AAD5RZM4_9PEZI</name>
<comment type="caution">
    <text evidence="2">The sequence shown here is derived from an EMBL/GenBank/DDBJ whole genome shotgun (WGS) entry which is preliminary data.</text>
</comment>
<dbReference type="EMBL" id="JAKWBI020000013">
    <property type="protein sequence ID" value="KAJ2906477.1"/>
    <property type="molecule type" value="Genomic_DNA"/>
</dbReference>